<evidence type="ECO:0000313" key="1">
    <source>
        <dbReference type="EMBL" id="CCI43647.1"/>
    </source>
</evidence>
<dbReference type="OrthoDB" id="161565at2759"/>
<sequence length="611" mass="68121">MVSTESKQRFSGISTIFPKVTTYFTRSPEDTVDPAEADKSSCGLAGSREANPIQWDSFADNQTIHSHILHTKPKYDNKVKSGPMSNTQMTLNVKPLQRLSMQKNITTSSWYRKIDIRSSLTGSQKSSERSARSMPAQSEDLNAFATLRRCVSVPPLNSARNSNDNISPANRICKFRSGTCVATVFGTGTISKYRPRDDVYLVSMSPSVTAYIQANQIVREIKAAVGERVRTRWGPATIDRYYVAEDMYGITLDWRWDNEHIWRMKATTKNFEKIPTSALGQTFQMMQSTKEYLVNGYSSIREGSYASKMYTKAKMGQSCTPRTTQCDQSDTSKPTQSIKKAMTSFGGATIAGFRPHDSIFIANLPCGAVAYIHANMVTLHPRRSYFEEGERVQTPFGMGRIVRFQEHDYTYQVLLDQSCHIMYVSDYQAESTFTSVPDFDVRESTSSQLIHSARNSFAVGRLSSILSITRHSVISASATVKASTSERLPSFSAVKARVSAAANTMSPFKNHAPKFAIGDRVVAKSFGSGFVRAYRASDRIYTIVLRRIRFTGYFHESALEAFPFSRVTHMIVDGKSVPIPELENNVSDIKRQAIITAALRSAQGKQTDSAS</sequence>
<dbReference type="AlphaFoldDB" id="A0A024GBD4"/>
<reference evidence="1 2" key="1">
    <citation type="submission" date="2012-05" db="EMBL/GenBank/DDBJ databases">
        <title>Recombination and specialization in a pathogen metapopulation.</title>
        <authorList>
            <person name="Gardiner A."/>
            <person name="Kemen E."/>
            <person name="Schultz-Larsen T."/>
            <person name="MacLean D."/>
            <person name="Van Oosterhout C."/>
            <person name="Jones J.D.G."/>
        </authorList>
    </citation>
    <scope>NUCLEOTIDE SEQUENCE [LARGE SCALE GENOMIC DNA]</scope>
    <source>
        <strain evidence="1 2">Ac Nc2</strain>
    </source>
</reference>
<comment type="caution">
    <text evidence="1">The sequence shown here is derived from an EMBL/GenBank/DDBJ whole genome shotgun (WGS) entry which is preliminary data.</text>
</comment>
<accession>A0A024GBD4</accession>
<dbReference type="InParanoid" id="A0A024GBD4"/>
<dbReference type="EMBL" id="CAIX01000052">
    <property type="protein sequence ID" value="CCI43647.1"/>
    <property type="molecule type" value="Genomic_DNA"/>
</dbReference>
<gene>
    <name evidence="1" type="ORF">BN9_044310</name>
</gene>
<name>A0A024GBD4_9STRA</name>
<organism evidence="1 2">
    <name type="scientific">Albugo candida</name>
    <dbReference type="NCBI Taxonomy" id="65357"/>
    <lineage>
        <taxon>Eukaryota</taxon>
        <taxon>Sar</taxon>
        <taxon>Stramenopiles</taxon>
        <taxon>Oomycota</taxon>
        <taxon>Peronosporomycetes</taxon>
        <taxon>Albuginales</taxon>
        <taxon>Albuginaceae</taxon>
        <taxon>Albugo</taxon>
    </lineage>
</organism>
<keyword evidence="2" id="KW-1185">Reference proteome</keyword>
<protein>
    <submittedName>
        <fullName evidence="1">Uncharacterized protein</fullName>
    </submittedName>
</protein>
<evidence type="ECO:0000313" key="2">
    <source>
        <dbReference type="Proteomes" id="UP000053237"/>
    </source>
</evidence>
<dbReference type="Proteomes" id="UP000053237">
    <property type="component" value="Unassembled WGS sequence"/>
</dbReference>
<proteinExistence type="predicted"/>